<keyword evidence="3" id="KW-1185">Reference proteome</keyword>
<dbReference type="EMBL" id="NAJO01000041">
    <property type="protein sequence ID" value="OQN99256.1"/>
    <property type="molecule type" value="Genomic_DNA"/>
</dbReference>
<feature type="region of interest" description="Disordered" evidence="1">
    <location>
        <begin position="1"/>
        <end position="25"/>
    </location>
</feature>
<evidence type="ECO:0000313" key="3">
    <source>
        <dbReference type="Proteomes" id="UP000192596"/>
    </source>
</evidence>
<proteinExistence type="predicted"/>
<name>A0A1V8SJD7_9PEZI</name>
<feature type="compositionally biased region" description="Basic and acidic residues" evidence="1">
    <location>
        <begin position="1"/>
        <end position="10"/>
    </location>
</feature>
<accession>A0A1V8SJD7</accession>
<protein>
    <submittedName>
        <fullName evidence="2">Uncharacterized protein</fullName>
    </submittedName>
</protein>
<organism evidence="2 3">
    <name type="scientific">Cryoendolithus antarcticus</name>
    <dbReference type="NCBI Taxonomy" id="1507870"/>
    <lineage>
        <taxon>Eukaryota</taxon>
        <taxon>Fungi</taxon>
        <taxon>Dikarya</taxon>
        <taxon>Ascomycota</taxon>
        <taxon>Pezizomycotina</taxon>
        <taxon>Dothideomycetes</taxon>
        <taxon>Dothideomycetidae</taxon>
        <taxon>Cladosporiales</taxon>
        <taxon>Cladosporiaceae</taxon>
        <taxon>Cryoendolithus</taxon>
    </lineage>
</organism>
<dbReference type="Proteomes" id="UP000192596">
    <property type="component" value="Unassembled WGS sequence"/>
</dbReference>
<gene>
    <name evidence="2" type="ORF">B0A48_15105</name>
</gene>
<reference evidence="3" key="1">
    <citation type="submission" date="2017-03" db="EMBL/GenBank/DDBJ databases">
        <title>Genomes of endolithic fungi from Antarctica.</title>
        <authorList>
            <person name="Coleine C."/>
            <person name="Masonjones S."/>
            <person name="Stajich J.E."/>
        </authorList>
    </citation>
    <scope>NUCLEOTIDE SEQUENCE [LARGE SCALE GENOMIC DNA]</scope>
    <source>
        <strain evidence="3">CCFEE 5527</strain>
    </source>
</reference>
<dbReference type="InParanoid" id="A0A1V8SJD7"/>
<comment type="caution">
    <text evidence="2">The sequence shown here is derived from an EMBL/GenBank/DDBJ whole genome shotgun (WGS) entry which is preliminary data.</text>
</comment>
<sequence length="95" mass="10226">MSLRYGDKIGQKKGHGFEPAYRVDDLGGLQPSHVKTVAGESVIVEQPARAYSPAPSGYDESVGVGGRRGAPKVTQARASYLVRQEELAAERGWAR</sequence>
<evidence type="ECO:0000313" key="2">
    <source>
        <dbReference type="EMBL" id="OQN99256.1"/>
    </source>
</evidence>
<dbReference type="AlphaFoldDB" id="A0A1V8SJD7"/>
<evidence type="ECO:0000256" key="1">
    <source>
        <dbReference type="SAM" id="MobiDB-lite"/>
    </source>
</evidence>